<feature type="transmembrane region" description="Helical" evidence="5">
    <location>
        <begin position="331"/>
        <end position="354"/>
    </location>
</feature>
<dbReference type="PANTHER" id="PTHR22950">
    <property type="entry name" value="AMINO ACID TRANSPORTER"/>
    <property type="match status" value="1"/>
</dbReference>
<reference evidence="7" key="1">
    <citation type="submission" date="2021-01" db="EMBL/GenBank/DDBJ databases">
        <authorList>
            <person name="Corre E."/>
            <person name="Pelletier E."/>
            <person name="Niang G."/>
            <person name="Scheremetjew M."/>
            <person name="Finn R."/>
            <person name="Kale V."/>
            <person name="Holt S."/>
            <person name="Cochrane G."/>
            <person name="Meng A."/>
            <person name="Brown T."/>
            <person name="Cohen L."/>
        </authorList>
    </citation>
    <scope>NUCLEOTIDE SEQUENCE</scope>
    <source>
        <strain evidence="7">CCMP3105</strain>
    </source>
</reference>
<evidence type="ECO:0000256" key="3">
    <source>
        <dbReference type="ARBA" id="ARBA00022989"/>
    </source>
</evidence>
<evidence type="ECO:0000256" key="4">
    <source>
        <dbReference type="ARBA" id="ARBA00023136"/>
    </source>
</evidence>
<feature type="transmembrane region" description="Helical" evidence="5">
    <location>
        <begin position="259"/>
        <end position="280"/>
    </location>
</feature>
<dbReference type="GO" id="GO:0005774">
    <property type="term" value="C:vacuolar membrane"/>
    <property type="evidence" value="ECO:0007669"/>
    <property type="project" value="TreeGrafter"/>
</dbReference>
<name>A0A7S4V5R2_9DINO</name>
<feature type="transmembrane region" description="Helical" evidence="5">
    <location>
        <begin position="447"/>
        <end position="466"/>
    </location>
</feature>
<accession>A0A7S4V5R2</accession>
<evidence type="ECO:0000256" key="1">
    <source>
        <dbReference type="ARBA" id="ARBA00004141"/>
    </source>
</evidence>
<keyword evidence="3 5" id="KW-1133">Transmembrane helix</keyword>
<sequence>MDPETPVPNEAVADVHKALAKGAGGSSSGGYNTMARFQSDSQTLERRDEAARLKTPGGFRRHYLHGQAEAAGVPMEDRPATWQRSFMEGLRSAAITLHEAPLGMRLDAATGAEVAPPKGTAGTLQTALAVMKSFVGSGITFLPAAFSAGGWLFSGPVLIFIACINAVCIRLLLECRARTGCPSFGEIASMAVGPKGKFIVQVSIVISQFGVCIAYIIFISKLAASMNFLTSSGVIFLQLFPLIPLCLIRSMEHMEYPNLVADVLIMFGLGVVLVSSVAVLASFKEPDFHVTPFNKSTCGIFIGMSIFTFEGIPMVLPIQSAMQDPEEFWSVFSRMFAGIVALFTLFGTLGYAAWGNGVETVVLLNLPHQSALSYVVKVGYMLALILSVPLMFLPAARITELWVFGVLKDLKNRKLTWEKNALRAMEVVMFTLVALKCQDFFDRFLSFVGAFCCAPIAFIYPTLFHYRLCAKTMAEEALDILLMLLGFGAVAVALYGSLA</sequence>
<feature type="domain" description="Amino acid transporter transmembrane" evidence="6">
    <location>
        <begin position="120"/>
        <end position="497"/>
    </location>
</feature>
<protein>
    <recommendedName>
        <fullName evidence="6">Amino acid transporter transmembrane domain-containing protein</fullName>
    </recommendedName>
</protein>
<dbReference type="AlphaFoldDB" id="A0A7S4V5R2"/>
<feature type="transmembrane region" description="Helical" evidence="5">
    <location>
        <begin position="152"/>
        <end position="173"/>
    </location>
</feature>
<keyword evidence="4 5" id="KW-0472">Membrane</keyword>
<feature type="transmembrane region" description="Helical" evidence="5">
    <location>
        <begin position="374"/>
        <end position="393"/>
    </location>
</feature>
<gene>
    <name evidence="7" type="ORF">AMON00008_LOCUS33026</name>
</gene>
<keyword evidence="2 5" id="KW-0812">Transmembrane</keyword>
<dbReference type="GO" id="GO:0015179">
    <property type="term" value="F:L-amino acid transmembrane transporter activity"/>
    <property type="evidence" value="ECO:0007669"/>
    <property type="project" value="TreeGrafter"/>
</dbReference>
<organism evidence="7">
    <name type="scientific">Alexandrium monilatum</name>
    <dbReference type="NCBI Taxonomy" id="311494"/>
    <lineage>
        <taxon>Eukaryota</taxon>
        <taxon>Sar</taxon>
        <taxon>Alveolata</taxon>
        <taxon>Dinophyceae</taxon>
        <taxon>Gonyaulacales</taxon>
        <taxon>Pyrocystaceae</taxon>
        <taxon>Alexandrium</taxon>
    </lineage>
</organism>
<evidence type="ECO:0000259" key="6">
    <source>
        <dbReference type="Pfam" id="PF01490"/>
    </source>
</evidence>
<dbReference type="Pfam" id="PF01490">
    <property type="entry name" value="Aa_trans"/>
    <property type="match status" value="1"/>
</dbReference>
<dbReference type="InterPro" id="IPR013057">
    <property type="entry name" value="AA_transpt_TM"/>
</dbReference>
<feature type="transmembrane region" description="Helical" evidence="5">
    <location>
        <begin position="478"/>
        <end position="498"/>
    </location>
</feature>
<evidence type="ECO:0000256" key="2">
    <source>
        <dbReference type="ARBA" id="ARBA00022692"/>
    </source>
</evidence>
<evidence type="ECO:0000313" key="7">
    <source>
        <dbReference type="EMBL" id="CAE4609371.1"/>
    </source>
</evidence>
<feature type="transmembrane region" description="Helical" evidence="5">
    <location>
        <begin position="198"/>
        <end position="218"/>
    </location>
</feature>
<comment type="subcellular location">
    <subcellularLocation>
        <location evidence="1">Membrane</location>
        <topology evidence="1">Multi-pass membrane protein</topology>
    </subcellularLocation>
</comment>
<feature type="transmembrane region" description="Helical" evidence="5">
    <location>
        <begin position="224"/>
        <end position="247"/>
    </location>
</feature>
<dbReference type="EMBL" id="HBNR01047381">
    <property type="protein sequence ID" value="CAE4609371.1"/>
    <property type="molecule type" value="Transcribed_RNA"/>
</dbReference>
<evidence type="ECO:0000256" key="5">
    <source>
        <dbReference type="SAM" id="Phobius"/>
    </source>
</evidence>
<dbReference type="PANTHER" id="PTHR22950:SF666">
    <property type="entry name" value="VACUOLAR AMINO ACID TRANSPORTER 4"/>
    <property type="match status" value="1"/>
</dbReference>
<feature type="transmembrane region" description="Helical" evidence="5">
    <location>
        <begin position="300"/>
        <end position="319"/>
    </location>
</feature>
<proteinExistence type="predicted"/>